<name>A0A014NCG3_9HYPO</name>
<protein>
    <submittedName>
        <fullName evidence="1">Uncharacterized protein</fullName>
    </submittedName>
</protein>
<accession>A0A014NCG3</accession>
<comment type="caution">
    <text evidence="1">The sequence shown here is derived from an EMBL/GenBank/DDBJ whole genome shotgun (WGS) entry which is preliminary data.</text>
</comment>
<dbReference type="Proteomes" id="UP000030151">
    <property type="component" value="Unassembled WGS sequence"/>
</dbReference>
<dbReference type="EMBL" id="JELW01000019">
    <property type="protein sequence ID" value="EXU99347.1"/>
    <property type="molecule type" value="Genomic_DNA"/>
</dbReference>
<evidence type="ECO:0000313" key="1">
    <source>
        <dbReference type="EMBL" id="EXU99347.1"/>
    </source>
</evidence>
<proteinExistence type="predicted"/>
<organism evidence="1 2">
    <name type="scientific">Metarhizium robertsii</name>
    <dbReference type="NCBI Taxonomy" id="568076"/>
    <lineage>
        <taxon>Eukaryota</taxon>
        <taxon>Fungi</taxon>
        <taxon>Dikarya</taxon>
        <taxon>Ascomycota</taxon>
        <taxon>Pezizomycotina</taxon>
        <taxon>Sordariomycetes</taxon>
        <taxon>Hypocreomycetidae</taxon>
        <taxon>Hypocreales</taxon>
        <taxon>Clavicipitaceae</taxon>
        <taxon>Metarhizium</taxon>
    </lineage>
</organism>
<dbReference type="AlphaFoldDB" id="A0A014NCG3"/>
<dbReference type="HOGENOM" id="CLU_2498340_0_0_1"/>
<evidence type="ECO:0000313" key="2">
    <source>
        <dbReference type="Proteomes" id="UP000030151"/>
    </source>
</evidence>
<reference evidence="1 2" key="1">
    <citation type="submission" date="2014-02" db="EMBL/GenBank/DDBJ databases">
        <title>The genome sequence of the entomopathogenic fungus Metarhizium robertsii ARSEF 2575.</title>
        <authorList>
            <person name="Giuliano Garisto Donzelli B."/>
            <person name="Roe B.A."/>
            <person name="Macmil S.L."/>
            <person name="Krasnoff S.B."/>
            <person name="Gibson D.M."/>
        </authorList>
    </citation>
    <scope>NUCLEOTIDE SEQUENCE [LARGE SCALE GENOMIC DNA]</scope>
    <source>
        <strain evidence="1 2">ARSEF 2575</strain>
    </source>
</reference>
<gene>
    <name evidence="1" type="ORF">X797_007483</name>
</gene>
<sequence>MSQVSSNMPLRRSVPFMGNAKDITELIIRQWYEDVVNKRPNVGLGRVLILTPYLPQKHLIQHYVGVTYGESEQPILWPFRWCRHGS</sequence>